<dbReference type="AlphaFoldDB" id="A0A5B7EJI3"/>
<name>A0A5B7EJI3_PORTR</name>
<reference evidence="1 2" key="1">
    <citation type="submission" date="2019-05" db="EMBL/GenBank/DDBJ databases">
        <title>Another draft genome of Portunus trituberculatus and its Hox gene families provides insights of decapod evolution.</title>
        <authorList>
            <person name="Jeong J.-H."/>
            <person name="Song I."/>
            <person name="Kim S."/>
            <person name="Choi T."/>
            <person name="Kim D."/>
            <person name="Ryu S."/>
            <person name="Kim W."/>
        </authorList>
    </citation>
    <scope>NUCLEOTIDE SEQUENCE [LARGE SCALE GENOMIC DNA]</scope>
    <source>
        <tissue evidence="1">Muscle</tissue>
    </source>
</reference>
<keyword evidence="2" id="KW-1185">Reference proteome</keyword>
<comment type="caution">
    <text evidence="1">The sequence shown here is derived from an EMBL/GenBank/DDBJ whole genome shotgun (WGS) entry which is preliminary data.</text>
</comment>
<proteinExistence type="predicted"/>
<dbReference type="Proteomes" id="UP000324222">
    <property type="component" value="Unassembled WGS sequence"/>
</dbReference>
<protein>
    <submittedName>
        <fullName evidence="1">Uncharacterized protein</fullName>
    </submittedName>
</protein>
<evidence type="ECO:0000313" key="1">
    <source>
        <dbReference type="EMBL" id="MPC33575.1"/>
    </source>
</evidence>
<dbReference type="EMBL" id="VSRR010002863">
    <property type="protein sequence ID" value="MPC33575.1"/>
    <property type="molecule type" value="Genomic_DNA"/>
</dbReference>
<organism evidence="1 2">
    <name type="scientific">Portunus trituberculatus</name>
    <name type="common">Swimming crab</name>
    <name type="synonym">Neptunus trituberculatus</name>
    <dbReference type="NCBI Taxonomy" id="210409"/>
    <lineage>
        <taxon>Eukaryota</taxon>
        <taxon>Metazoa</taxon>
        <taxon>Ecdysozoa</taxon>
        <taxon>Arthropoda</taxon>
        <taxon>Crustacea</taxon>
        <taxon>Multicrustacea</taxon>
        <taxon>Malacostraca</taxon>
        <taxon>Eumalacostraca</taxon>
        <taxon>Eucarida</taxon>
        <taxon>Decapoda</taxon>
        <taxon>Pleocyemata</taxon>
        <taxon>Brachyura</taxon>
        <taxon>Eubrachyura</taxon>
        <taxon>Portunoidea</taxon>
        <taxon>Portunidae</taxon>
        <taxon>Portuninae</taxon>
        <taxon>Portunus</taxon>
    </lineage>
</organism>
<gene>
    <name evidence="1" type="ORF">E2C01_026930</name>
</gene>
<evidence type="ECO:0000313" key="2">
    <source>
        <dbReference type="Proteomes" id="UP000324222"/>
    </source>
</evidence>
<accession>A0A5B7EJI3</accession>
<sequence>MVENTRNTHTLLSSLPPFLTVHTPYTPPSTYPIHASLALIVSITDSIPLCTARIPAHAPLIPSSVFCTVHSHQRVTTQPSHSLTPCPYAVRRGFGHECLHLWVRIQKRFALSP</sequence>